<dbReference type="EMBL" id="JAMXMC010000008">
    <property type="protein sequence ID" value="MCO5977976.1"/>
    <property type="molecule type" value="Genomic_DNA"/>
</dbReference>
<evidence type="ECO:0000313" key="8">
    <source>
        <dbReference type="EMBL" id="MCO5977976.1"/>
    </source>
</evidence>
<dbReference type="Gene3D" id="3.30.160.60">
    <property type="entry name" value="Classic Zinc Finger"/>
    <property type="match status" value="1"/>
</dbReference>
<dbReference type="EC" id="4.2.2.29" evidence="7"/>
<keyword evidence="3 7" id="KW-1133">Transmembrane helix</keyword>
<dbReference type="HAMAP" id="MF_02065">
    <property type="entry name" value="MltG"/>
    <property type="match status" value="1"/>
</dbReference>
<evidence type="ECO:0000313" key="9">
    <source>
        <dbReference type="Proteomes" id="UP001204851"/>
    </source>
</evidence>
<comment type="catalytic activity">
    <reaction evidence="7">
        <text>a peptidoglycan chain = a peptidoglycan chain with N-acetyl-1,6-anhydromuramyl-[peptide] at the reducing end + a peptidoglycan chain with N-acetylglucosamine at the non-reducing end.</text>
        <dbReference type="EC" id="4.2.2.29"/>
    </reaction>
</comment>
<accession>A0ABT1BP32</accession>
<dbReference type="NCBIfam" id="TIGR00247">
    <property type="entry name" value="endolytic transglycosylase MltG"/>
    <property type="match status" value="1"/>
</dbReference>
<proteinExistence type="inferred from homology"/>
<dbReference type="Gene3D" id="3.30.1490.480">
    <property type="entry name" value="Endolytic murein transglycosylase"/>
    <property type="match status" value="1"/>
</dbReference>
<evidence type="ECO:0000256" key="2">
    <source>
        <dbReference type="ARBA" id="ARBA00022692"/>
    </source>
</evidence>
<comment type="function">
    <text evidence="7">Functions as a peptidoglycan terminase that cleaves nascent peptidoglycan strands endolytically to terminate their elongation.</text>
</comment>
<keyword evidence="5 7" id="KW-0456">Lyase</keyword>
<reference evidence="8 9" key="1">
    <citation type="submission" date="2022-06" db="EMBL/GenBank/DDBJ databases">
        <title>Ideonella sp. NS12-5 Genome sequencing and assembly.</title>
        <authorList>
            <person name="Jung Y."/>
        </authorList>
    </citation>
    <scope>NUCLEOTIDE SEQUENCE [LARGE SCALE GENOMIC DNA]</scope>
    <source>
        <strain evidence="8 9">NS12-5</strain>
    </source>
</reference>
<keyword evidence="4 7" id="KW-0472">Membrane</keyword>
<comment type="caution">
    <text evidence="8">The sequence shown here is derived from an EMBL/GenBank/DDBJ whole genome shotgun (WGS) entry which is preliminary data.</text>
</comment>
<dbReference type="RefSeq" id="WP_252770589.1">
    <property type="nucleotide sequence ID" value="NZ_JAMXMC010000008.1"/>
</dbReference>
<keyword evidence="1 7" id="KW-1003">Cell membrane</keyword>
<evidence type="ECO:0000256" key="4">
    <source>
        <dbReference type="ARBA" id="ARBA00023136"/>
    </source>
</evidence>
<dbReference type="Pfam" id="PF02618">
    <property type="entry name" value="YceG"/>
    <property type="match status" value="1"/>
</dbReference>
<feature type="site" description="Important for catalytic activity" evidence="7">
    <location>
        <position position="215"/>
    </location>
</feature>
<evidence type="ECO:0000256" key="1">
    <source>
        <dbReference type="ARBA" id="ARBA00022475"/>
    </source>
</evidence>
<evidence type="ECO:0000256" key="3">
    <source>
        <dbReference type="ARBA" id="ARBA00022989"/>
    </source>
</evidence>
<evidence type="ECO:0000256" key="7">
    <source>
        <dbReference type="HAMAP-Rule" id="MF_02065"/>
    </source>
</evidence>
<gene>
    <name evidence="7 8" type="primary">mltG</name>
    <name evidence="8" type="ORF">M0L44_14810</name>
</gene>
<dbReference type="PANTHER" id="PTHR30518:SF2">
    <property type="entry name" value="ENDOLYTIC MUREIN TRANSGLYCOSYLASE"/>
    <property type="match status" value="1"/>
</dbReference>
<dbReference type="PANTHER" id="PTHR30518">
    <property type="entry name" value="ENDOLYTIC MUREIN TRANSGLYCOSYLASE"/>
    <property type="match status" value="1"/>
</dbReference>
<keyword evidence="2 7" id="KW-0812">Transmembrane</keyword>
<dbReference type="CDD" id="cd08010">
    <property type="entry name" value="MltG_like"/>
    <property type="match status" value="1"/>
</dbReference>
<keyword evidence="7" id="KW-0997">Cell inner membrane</keyword>
<sequence>MVKRFKALLSGLLLVLIAGAALGVWWVQRPLPLRGERVEVSIEPGTPTREIARQWVQAGVDVPPWLLYEWFRWSGKARRIQAGSYEIEPGATAYSLLDRMVRGDQILQTLRLIEGWNFRQVRDALAKAPHLRHTVDAMSDAQLAVELGLNAPTVEGWLFPDTYAYSPGVSDVTVLRRASEAMQVALAQAWAQRDPASPLKSPAELLTLASVVEKETGRPEDRPMVAAVFNNRLRIGMPLQSDPTVIYGIGDRFDGNLRRDDLTTDTPWNTYVRRGLPPTPIALPGRQALLATARPAASQALYFVARGDGSSAFSDNLTDHNRAVNQYQRGGSR</sequence>
<protein>
    <recommendedName>
        <fullName evidence="7">Endolytic murein transglycosylase</fullName>
        <ecNumber evidence="7">4.2.2.29</ecNumber>
    </recommendedName>
    <alternativeName>
        <fullName evidence="7">Peptidoglycan lytic transglycosylase</fullName>
    </alternativeName>
    <alternativeName>
        <fullName evidence="7">Peptidoglycan polymerization terminase</fullName>
    </alternativeName>
</protein>
<evidence type="ECO:0000256" key="6">
    <source>
        <dbReference type="ARBA" id="ARBA00023316"/>
    </source>
</evidence>
<organism evidence="8 9">
    <name type="scientific">Ideonella oryzae</name>
    <dbReference type="NCBI Taxonomy" id="2937441"/>
    <lineage>
        <taxon>Bacteria</taxon>
        <taxon>Pseudomonadati</taxon>
        <taxon>Pseudomonadota</taxon>
        <taxon>Betaproteobacteria</taxon>
        <taxon>Burkholderiales</taxon>
        <taxon>Sphaerotilaceae</taxon>
        <taxon>Ideonella</taxon>
    </lineage>
</organism>
<dbReference type="Proteomes" id="UP001204851">
    <property type="component" value="Unassembled WGS sequence"/>
</dbReference>
<comment type="similarity">
    <text evidence="7">Belongs to the transglycosylase MltG family.</text>
</comment>
<name>A0ABT1BP32_9BURK</name>
<evidence type="ECO:0000256" key="5">
    <source>
        <dbReference type="ARBA" id="ARBA00023239"/>
    </source>
</evidence>
<keyword evidence="9" id="KW-1185">Reference proteome</keyword>
<keyword evidence="6 7" id="KW-0961">Cell wall biogenesis/degradation</keyword>
<dbReference type="InterPro" id="IPR003770">
    <property type="entry name" value="MLTG-like"/>
</dbReference>